<dbReference type="OrthoDB" id="15318at2759"/>
<name>A0A5M3MYZ1_CONPW</name>
<dbReference type="PANTHER" id="PTHR10755:SF0">
    <property type="entry name" value="OXYGEN-DEPENDENT COPROPORPHYRINOGEN-III OXIDASE, MITOCHONDRIAL"/>
    <property type="match status" value="1"/>
</dbReference>
<organism evidence="7 8">
    <name type="scientific">Coniophora puteana (strain RWD-64-598)</name>
    <name type="common">Brown rot fungus</name>
    <dbReference type="NCBI Taxonomy" id="741705"/>
    <lineage>
        <taxon>Eukaryota</taxon>
        <taxon>Fungi</taxon>
        <taxon>Dikarya</taxon>
        <taxon>Basidiomycota</taxon>
        <taxon>Agaricomycotina</taxon>
        <taxon>Agaricomycetes</taxon>
        <taxon>Agaricomycetidae</taxon>
        <taxon>Boletales</taxon>
        <taxon>Coniophorineae</taxon>
        <taxon>Coniophoraceae</taxon>
        <taxon>Coniophora</taxon>
    </lineage>
</organism>
<sequence length="349" mass="39534">MADQSEAPGSSTQLPMRQRVTEYIKGLQNAIVAELETIEGSGKRFKRDQWERKEGGGGISCTFAEPESVIEKAGVNISMIEGTLSAAALKQLCKEHSSLAYDPDSNASRPFFAGGISLIVHPRNPNAPTVHMNYRYFEVTEPEDTNSVIGWWFGGITDLTPSYLFEEDCIHFHQTLKDMCDTYDDKMYPVLKKSCDGYFYIKHRDEHRGIGGIRFDDLNDELNAALCGGLAEVQRRSYTAEEQFKMVQSLGDAFLPSYIPILRRRVDMPHGERQRRWQLIRRGRYVEFNLVIDRGTKFGLATPGVRIENVLMSLPETASWEYMSELGEEEGTPEAEAMVVLRKPKEWAA</sequence>
<dbReference type="SUPFAM" id="SSF102886">
    <property type="entry name" value="Coproporphyrinogen III oxidase"/>
    <property type="match status" value="1"/>
</dbReference>
<dbReference type="PANTHER" id="PTHR10755">
    <property type="entry name" value="COPROPORPHYRINOGEN III OXIDASE, MITOCHONDRIAL"/>
    <property type="match status" value="1"/>
</dbReference>
<protein>
    <recommendedName>
        <fullName evidence="4">coproporphyrinogen oxidase</fullName>
        <ecNumber evidence="4">1.3.3.3</ecNumber>
    </recommendedName>
</protein>
<dbReference type="Proteomes" id="UP000053558">
    <property type="component" value="Unassembled WGS sequence"/>
</dbReference>
<dbReference type="GeneID" id="19211952"/>
<dbReference type="EMBL" id="JH711575">
    <property type="protein sequence ID" value="EIW84014.1"/>
    <property type="molecule type" value="Genomic_DNA"/>
</dbReference>
<evidence type="ECO:0000313" key="8">
    <source>
        <dbReference type="Proteomes" id="UP000053558"/>
    </source>
</evidence>
<keyword evidence="8" id="KW-1185">Reference proteome</keyword>
<dbReference type="NCBIfam" id="NF003727">
    <property type="entry name" value="PRK05330.1"/>
    <property type="match status" value="1"/>
</dbReference>
<accession>A0A5M3MYZ1</accession>
<evidence type="ECO:0000313" key="7">
    <source>
        <dbReference type="EMBL" id="EIW84014.1"/>
    </source>
</evidence>
<comment type="caution">
    <text evidence="7">The sequence shown here is derived from an EMBL/GenBank/DDBJ whole genome shotgun (WGS) entry which is preliminary data.</text>
</comment>
<dbReference type="KEGG" id="cput:CONPUDRAFT_99760"/>
<gene>
    <name evidence="7" type="ORF">CONPUDRAFT_99760</name>
</gene>
<dbReference type="EC" id="1.3.3.3" evidence="4"/>
<evidence type="ECO:0000256" key="1">
    <source>
        <dbReference type="ARBA" id="ARBA00005168"/>
    </source>
</evidence>
<dbReference type="OMA" id="PLVAWKY"/>
<dbReference type="GO" id="GO:0006782">
    <property type="term" value="P:protoporphyrinogen IX biosynthetic process"/>
    <property type="evidence" value="ECO:0007669"/>
    <property type="project" value="UniProtKB-UniPathway"/>
</dbReference>
<evidence type="ECO:0000256" key="3">
    <source>
        <dbReference type="ARBA" id="ARBA00011738"/>
    </source>
</evidence>
<dbReference type="GO" id="GO:0005737">
    <property type="term" value="C:cytoplasm"/>
    <property type="evidence" value="ECO:0007669"/>
    <property type="project" value="TreeGrafter"/>
</dbReference>
<dbReference type="PRINTS" id="PR00073">
    <property type="entry name" value="COPRGNOXDASE"/>
</dbReference>
<dbReference type="Pfam" id="PF01218">
    <property type="entry name" value="Coprogen_oxidas"/>
    <property type="match status" value="1"/>
</dbReference>
<dbReference type="AlphaFoldDB" id="A0A5M3MYZ1"/>
<dbReference type="GO" id="GO:0004109">
    <property type="term" value="F:coproporphyrinogen oxidase activity"/>
    <property type="evidence" value="ECO:0007669"/>
    <property type="project" value="UniProtKB-EC"/>
</dbReference>
<dbReference type="InterPro" id="IPR001260">
    <property type="entry name" value="Coprogen_oxidase_aer"/>
</dbReference>
<reference evidence="8" key="1">
    <citation type="journal article" date="2012" name="Science">
        <title>The Paleozoic origin of enzymatic lignin decomposition reconstructed from 31 fungal genomes.</title>
        <authorList>
            <person name="Floudas D."/>
            <person name="Binder M."/>
            <person name="Riley R."/>
            <person name="Barry K."/>
            <person name="Blanchette R.A."/>
            <person name="Henrissat B."/>
            <person name="Martinez A.T."/>
            <person name="Otillar R."/>
            <person name="Spatafora J.W."/>
            <person name="Yadav J.S."/>
            <person name="Aerts A."/>
            <person name="Benoit I."/>
            <person name="Boyd A."/>
            <person name="Carlson A."/>
            <person name="Copeland A."/>
            <person name="Coutinho P.M."/>
            <person name="de Vries R.P."/>
            <person name="Ferreira P."/>
            <person name="Findley K."/>
            <person name="Foster B."/>
            <person name="Gaskell J."/>
            <person name="Glotzer D."/>
            <person name="Gorecki P."/>
            <person name="Heitman J."/>
            <person name="Hesse C."/>
            <person name="Hori C."/>
            <person name="Igarashi K."/>
            <person name="Jurgens J.A."/>
            <person name="Kallen N."/>
            <person name="Kersten P."/>
            <person name="Kohler A."/>
            <person name="Kuees U."/>
            <person name="Kumar T.K.A."/>
            <person name="Kuo A."/>
            <person name="LaButti K."/>
            <person name="Larrondo L.F."/>
            <person name="Lindquist E."/>
            <person name="Ling A."/>
            <person name="Lombard V."/>
            <person name="Lucas S."/>
            <person name="Lundell T."/>
            <person name="Martin R."/>
            <person name="McLaughlin D.J."/>
            <person name="Morgenstern I."/>
            <person name="Morin E."/>
            <person name="Murat C."/>
            <person name="Nagy L.G."/>
            <person name="Nolan M."/>
            <person name="Ohm R.A."/>
            <person name="Patyshakuliyeva A."/>
            <person name="Rokas A."/>
            <person name="Ruiz-Duenas F.J."/>
            <person name="Sabat G."/>
            <person name="Salamov A."/>
            <person name="Samejima M."/>
            <person name="Schmutz J."/>
            <person name="Slot J.C."/>
            <person name="St John F."/>
            <person name="Stenlid J."/>
            <person name="Sun H."/>
            <person name="Sun S."/>
            <person name="Syed K."/>
            <person name="Tsang A."/>
            <person name="Wiebenga A."/>
            <person name="Young D."/>
            <person name="Pisabarro A."/>
            <person name="Eastwood D.C."/>
            <person name="Martin F."/>
            <person name="Cullen D."/>
            <person name="Grigoriev I.V."/>
            <person name="Hibbett D.S."/>
        </authorList>
    </citation>
    <scope>NUCLEOTIDE SEQUENCE [LARGE SCALE GENOMIC DNA]</scope>
    <source>
        <strain evidence="8">RWD-64-598 SS2</strain>
    </source>
</reference>
<proteinExistence type="inferred from homology"/>
<dbReference type="PIRSF" id="PIRSF000166">
    <property type="entry name" value="Coproporphyri_ox"/>
    <property type="match status" value="1"/>
</dbReference>
<dbReference type="UniPathway" id="UPA00251">
    <property type="reaction ID" value="UER00322"/>
</dbReference>
<comment type="similarity">
    <text evidence="2">Belongs to the aerobic coproporphyrinogen-III oxidase family.</text>
</comment>
<dbReference type="InterPro" id="IPR036406">
    <property type="entry name" value="Coprogen_oxidase_aer_sf"/>
</dbReference>
<comment type="pathway">
    <text evidence="1">Porphyrin-containing compound metabolism; protoporphyrin-IX biosynthesis; protoporphyrinogen-IX from coproporphyrinogen-III (O2 route): step 1/1.</text>
</comment>
<evidence type="ECO:0000256" key="2">
    <source>
        <dbReference type="ARBA" id="ARBA00010644"/>
    </source>
</evidence>
<keyword evidence="6" id="KW-0627">Porphyrin biosynthesis</keyword>
<comment type="subunit">
    <text evidence="3">Homodimer.</text>
</comment>
<keyword evidence="5" id="KW-0560">Oxidoreductase</keyword>
<evidence type="ECO:0000256" key="4">
    <source>
        <dbReference type="ARBA" id="ARBA00012869"/>
    </source>
</evidence>
<dbReference type="RefSeq" id="XP_007765841.1">
    <property type="nucleotide sequence ID" value="XM_007767651.1"/>
</dbReference>
<dbReference type="Gene3D" id="3.40.1500.10">
    <property type="entry name" value="Coproporphyrinogen III oxidase, aerobic"/>
    <property type="match status" value="1"/>
</dbReference>
<evidence type="ECO:0000256" key="6">
    <source>
        <dbReference type="ARBA" id="ARBA00023244"/>
    </source>
</evidence>
<evidence type="ECO:0000256" key="5">
    <source>
        <dbReference type="ARBA" id="ARBA00023002"/>
    </source>
</evidence>